<keyword evidence="3" id="KW-0560">Oxidoreductase</keyword>
<dbReference type="InterPro" id="IPR002347">
    <property type="entry name" value="SDR_fam"/>
</dbReference>
<comment type="pathway">
    <text evidence="1">Lipid metabolism; fatty acid beta-oxidation.</text>
</comment>
<dbReference type="Pfam" id="PF01575">
    <property type="entry name" value="MaoC_dehydratas"/>
    <property type="match status" value="1"/>
</dbReference>
<dbReference type="RefSeq" id="WP_184093354.1">
    <property type="nucleotide sequence ID" value="NZ_AP023367.1"/>
</dbReference>
<sequence length="385" mass="42614">MRIPELGEKYKNVFHISKEMVMDFSSFSKDDNPLHVNEEAARQYGYQNPVCHGAILLSEISRIIGTQLPGNGALWSDLDISFSSPVLWNETVDIEVEVIQRSEALGIIKLQIEVLKKAKKVLSGTAKVMCLREIKRSYPMLDLSKRCALVTGGSRGLGLGITRELLEDGYHVITLSRAESEEINKLQEVYKGKMKHISCDLSHFEELKNLIHHTNQTFMPINSVIHAAGPAPQKINMGSQINETIDTYFNVYIKSLIQILEVCIPDMKQLKYGRVITIGTSYILGMPPLAMYPYIIGKEALWGLTKSLAVDVGRYGISVNMISPSMMVTDMTSEISNAAKYAEAQKNPMCRFAELSEVAKTVTFLCGEGGAFINGTNIPITGGGT</sequence>
<name>A0A6S6QZC0_9FIRM</name>
<keyword evidence="5" id="KW-1185">Reference proteome</keyword>
<dbReference type="SUPFAM" id="SSF54637">
    <property type="entry name" value="Thioesterase/thiol ester dehydrase-isomerase"/>
    <property type="match status" value="1"/>
</dbReference>
<dbReference type="AlphaFoldDB" id="A0A6S6QZC0"/>
<evidence type="ECO:0000313" key="4">
    <source>
        <dbReference type="EMBL" id="BCJ94409.1"/>
    </source>
</evidence>
<evidence type="ECO:0000256" key="1">
    <source>
        <dbReference type="ARBA" id="ARBA00005005"/>
    </source>
</evidence>
<dbReference type="EMBL" id="AP023367">
    <property type="protein sequence ID" value="BCJ94409.1"/>
    <property type="molecule type" value="Genomic_DNA"/>
</dbReference>
<accession>A0A6S6QZC0</accession>
<evidence type="ECO:0000313" key="5">
    <source>
        <dbReference type="Proteomes" id="UP000515561"/>
    </source>
</evidence>
<dbReference type="SUPFAM" id="SSF51735">
    <property type="entry name" value="NAD(P)-binding Rossmann-fold domains"/>
    <property type="match status" value="1"/>
</dbReference>
<dbReference type="InterPro" id="IPR002539">
    <property type="entry name" value="MaoC-like_dom"/>
</dbReference>
<dbReference type="PANTHER" id="PTHR43639:SF1">
    <property type="entry name" value="SHORT-CHAIN DEHYDROGENASE_REDUCTASE FAMILY PROTEIN"/>
    <property type="match status" value="1"/>
</dbReference>
<dbReference type="GO" id="GO:0006635">
    <property type="term" value="P:fatty acid beta-oxidation"/>
    <property type="evidence" value="ECO:0007669"/>
    <property type="project" value="UniProtKB-UniPathway"/>
</dbReference>
<evidence type="ECO:0000256" key="3">
    <source>
        <dbReference type="ARBA" id="ARBA00023002"/>
    </source>
</evidence>
<dbReference type="Pfam" id="PF13561">
    <property type="entry name" value="adh_short_C2"/>
    <property type="match status" value="1"/>
</dbReference>
<dbReference type="GO" id="GO:0016491">
    <property type="term" value="F:oxidoreductase activity"/>
    <property type="evidence" value="ECO:0007669"/>
    <property type="project" value="UniProtKB-KW"/>
</dbReference>
<dbReference type="UniPathway" id="UPA00659"/>
<gene>
    <name evidence="4" type="ORF">acsn021_19780</name>
</gene>
<comment type="similarity">
    <text evidence="2">Belongs to the short-chain dehydrogenases/reductases (SDR) family.</text>
</comment>
<dbReference type="CDD" id="cd05233">
    <property type="entry name" value="SDR_c"/>
    <property type="match status" value="1"/>
</dbReference>
<dbReference type="Proteomes" id="UP000515561">
    <property type="component" value="Chromosome"/>
</dbReference>
<dbReference type="GO" id="GO:0004300">
    <property type="term" value="F:enoyl-CoA hydratase activity"/>
    <property type="evidence" value="ECO:0007669"/>
    <property type="project" value="UniProtKB-ARBA"/>
</dbReference>
<dbReference type="Gene3D" id="3.40.50.720">
    <property type="entry name" value="NAD(P)-binding Rossmann-like Domain"/>
    <property type="match status" value="1"/>
</dbReference>
<protein>
    <submittedName>
        <fullName evidence="4">Uncharacterized protein</fullName>
    </submittedName>
</protein>
<dbReference type="InterPro" id="IPR036291">
    <property type="entry name" value="NAD(P)-bd_dom_sf"/>
</dbReference>
<reference evidence="4 5" key="1">
    <citation type="journal article" date="2016" name="Int. J. Syst. Evol. Microbiol.">
        <title>Descriptions of Anaerotaenia torta gen. nov., sp. nov. and Anaerocolumna cellulosilytica gen. nov., sp. nov. isolated from a methanogenic reactor of cattle waste.</title>
        <authorList>
            <person name="Uek A."/>
            <person name="Ohtaki Y."/>
            <person name="Kaku N."/>
            <person name="Ueki K."/>
        </authorList>
    </citation>
    <scope>NUCLEOTIDE SEQUENCE [LARGE SCALE GENOMIC DNA]</scope>
    <source>
        <strain evidence="4 5">SN021</strain>
    </source>
</reference>
<organism evidence="4 5">
    <name type="scientific">Anaerocolumna cellulosilytica</name>
    <dbReference type="NCBI Taxonomy" id="433286"/>
    <lineage>
        <taxon>Bacteria</taxon>
        <taxon>Bacillati</taxon>
        <taxon>Bacillota</taxon>
        <taxon>Clostridia</taxon>
        <taxon>Lachnospirales</taxon>
        <taxon>Lachnospiraceae</taxon>
        <taxon>Anaerocolumna</taxon>
    </lineage>
</organism>
<dbReference type="PRINTS" id="PR00081">
    <property type="entry name" value="GDHRDH"/>
</dbReference>
<evidence type="ECO:0000256" key="2">
    <source>
        <dbReference type="ARBA" id="ARBA00006484"/>
    </source>
</evidence>
<dbReference type="PANTHER" id="PTHR43639">
    <property type="entry name" value="OXIDOREDUCTASE, SHORT-CHAIN DEHYDROGENASE/REDUCTASE FAMILY (AFU_ORTHOLOGUE AFUA_5G02870)"/>
    <property type="match status" value="1"/>
</dbReference>
<dbReference type="InterPro" id="IPR029069">
    <property type="entry name" value="HotDog_dom_sf"/>
</dbReference>
<dbReference type="Gene3D" id="3.10.129.10">
    <property type="entry name" value="Hotdog Thioesterase"/>
    <property type="match status" value="1"/>
</dbReference>
<dbReference type="KEGG" id="acel:acsn021_19780"/>
<proteinExistence type="inferred from homology"/>